<protein>
    <submittedName>
        <fullName evidence="1">Uncharacterized protein</fullName>
    </submittedName>
</protein>
<name>A0A229SDQ2_9PSEU</name>
<dbReference type="OrthoDB" id="9830637at2"/>
<dbReference type="EMBL" id="NMQT01000031">
    <property type="protein sequence ID" value="OXM57047.1"/>
    <property type="molecule type" value="Genomic_DNA"/>
</dbReference>
<evidence type="ECO:0000313" key="1">
    <source>
        <dbReference type="EMBL" id="OXM57047.1"/>
    </source>
</evidence>
<proteinExistence type="predicted"/>
<organism evidence="1 2">
    <name type="scientific">Amycolatopsis thailandensis</name>
    <dbReference type="NCBI Taxonomy" id="589330"/>
    <lineage>
        <taxon>Bacteria</taxon>
        <taxon>Bacillati</taxon>
        <taxon>Actinomycetota</taxon>
        <taxon>Actinomycetes</taxon>
        <taxon>Pseudonocardiales</taxon>
        <taxon>Pseudonocardiaceae</taxon>
        <taxon>Amycolatopsis</taxon>
    </lineage>
</organism>
<evidence type="ECO:0000313" key="2">
    <source>
        <dbReference type="Proteomes" id="UP000215223"/>
    </source>
</evidence>
<gene>
    <name evidence="1" type="ORF">CFP71_09940</name>
</gene>
<reference evidence="1 2" key="1">
    <citation type="submission" date="2017-07" db="EMBL/GenBank/DDBJ databases">
        <title>Amycolatopsis thailandensis Genome sequencing and assembly.</title>
        <authorList>
            <person name="Kaur N."/>
            <person name="Mayilraj S."/>
        </authorList>
    </citation>
    <scope>NUCLEOTIDE SEQUENCE [LARGE SCALE GENOMIC DNA]</scope>
    <source>
        <strain evidence="1 2">JCM 16380</strain>
    </source>
</reference>
<dbReference type="RefSeq" id="WP_093933543.1">
    <property type="nucleotide sequence ID" value="NZ_NMQT01000031.1"/>
</dbReference>
<sequence>MDSDTDKIEILRDLIRANRPPGHRHGPAVRDPRHVFYRPILSIVDALGGRQQPDSFEVFLGRHLLGNVVRFKWGDWGSWRAADGWGLRVRDTRAAAAGQLLHLARTTGYQCDRTGGTIPCPGTSDRVHRCYIAPLGCEHECECVCGSHW</sequence>
<accession>A0A229SDQ2</accession>
<comment type="caution">
    <text evidence="1">The sequence shown here is derived from an EMBL/GenBank/DDBJ whole genome shotgun (WGS) entry which is preliminary data.</text>
</comment>
<keyword evidence="2" id="KW-1185">Reference proteome</keyword>
<dbReference type="Proteomes" id="UP000215223">
    <property type="component" value="Unassembled WGS sequence"/>
</dbReference>
<dbReference type="AlphaFoldDB" id="A0A229SDQ2"/>